<name>A0A2A6RPP0_9CHLR</name>
<keyword evidence="1 10" id="KW-0963">Cytoplasm</keyword>
<evidence type="ECO:0000256" key="10">
    <source>
        <dbReference type="HAMAP-Rule" id="MF_02019"/>
    </source>
</evidence>
<dbReference type="InterPro" id="IPR051046">
    <property type="entry name" value="MurCDEF_CellWall_CoF430Synth"/>
</dbReference>
<dbReference type="InterPro" id="IPR004101">
    <property type="entry name" value="Mur_ligase_C"/>
</dbReference>
<comment type="catalytic activity">
    <reaction evidence="10 11">
        <text>D-alanyl-D-alanine + UDP-N-acetyl-alpha-D-muramoyl-L-alanyl-gamma-D-glutamyl-meso-2,6-diaminopimelate + ATP = UDP-N-acetyl-alpha-D-muramoyl-L-alanyl-gamma-D-glutamyl-meso-2,6-diaminopimeloyl-D-alanyl-D-alanine + ADP + phosphate + H(+)</text>
        <dbReference type="Rhea" id="RHEA:28374"/>
        <dbReference type="ChEBI" id="CHEBI:15378"/>
        <dbReference type="ChEBI" id="CHEBI:30616"/>
        <dbReference type="ChEBI" id="CHEBI:43474"/>
        <dbReference type="ChEBI" id="CHEBI:57822"/>
        <dbReference type="ChEBI" id="CHEBI:61386"/>
        <dbReference type="ChEBI" id="CHEBI:83905"/>
        <dbReference type="ChEBI" id="CHEBI:456216"/>
        <dbReference type="EC" id="6.3.2.10"/>
    </reaction>
</comment>
<evidence type="ECO:0000256" key="2">
    <source>
        <dbReference type="ARBA" id="ARBA00022598"/>
    </source>
</evidence>
<dbReference type="GO" id="GO:0009252">
    <property type="term" value="P:peptidoglycan biosynthetic process"/>
    <property type="evidence" value="ECO:0007669"/>
    <property type="project" value="UniProtKB-UniRule"/>
</dbReference>
<feature type="domain" description="Mur ligase C-terminal" evidence="13">
    <location>
        <begin position="355"/>
        <end position="478"/>
    </location>
</feature>
<dbReference type="GO" id="GO:0008360">
    <property type="term" value="P:regulation of cell shape"/>
    <property type="evidence" value="ECO:0007669"/>
    <property type="project" value="UniProtKB-KW"/>
</dbReference>
<evidence type="ECO:0000256" key="7">
    <source>
        <dbReference type="ARBA" id="ARBA00022984"/>
    </source>
</evidence>
<keyword evidence="4 10" id="KW-0547">Nucleotide-binding</keyword>
<dbReference type="Pfam" id="PF01225">
    <property type="entry name" value="Mur_ligase"/>
    <property type="match status" value="1"/>
</dbReference>
<keyword evidence="2 10" id="KW-0436">Ligase</keyword>
<dbReference type="InterPro" id="IPR000713">
    <property type="entry name" value="Mur_ligase_N"/>
</dbReference>
<keyword evidence="16" id="KW-1185">Reference proteome</keyword>
<feature type="domain" description="Mur ligase central" evidence="14">
    <location>
        <begin position="146"/>
        <end position="332"/>
    </location>
</feature>
<dbReference type="Gene3D" id="3.40.1190.10">
    <property type="entry name" value="Mur-like, catalytic domain"/>
    <property type="match status" value="1"/>
</dbReference>
<dbReference type="Pfam" id="PF02875">
    <property type="entry name" value="Mur_ligase_C"/>
    <property type="match status" value="1"/>
</dbReference>
<dbReference type="InterPro" id="IPR036615">
    <property type="entry name" value="Mur_ligase_C_dom_sf"/>
</dbReference>
<dbReference type="PANTHER" id="PTHR43024:SF1">
    <property type="entry name" value="UDP-N-ACETYLMURAMOYL-TRIPEPTIDE--D-ALANYL-D-ALANINE LIGASE"/>
    <property type="match status" value="1"/>
</dbReference>
<dbReference type="GO" id="GO:0005524">
    <property type="term" value="F:ATP binding"/>
    <property type="evidence" value="ECO:0007669"/>
    <property type="project" value="UniProtKB-UniRule"/>
</dbReference>
<dbReference type="InterPro" id="IPR036565">
    <property type="entry name" value="Mur-like_cat_sf"/>
</dbReference>
<dbReference type="SUPFAM" id="SSF63418">
    <property type="entry name" value="MurE/MurF N-terminal domain"/>
    <property type="match status" value="1"/>
</dbReference>
<dbReference type="Gene3D" id="3.90.190.20">
    <property type="entry name" value="Mur ligase, C-terminal domain"/>
    <property type="match status" value="1"/>
</dbReference>
<evidence type="ECO:0000256" key="3">
    <source>
        <dbReference type="ARBA" id="ARBA00022618"/>
    </source>
</evidence>
<evidence type="ECO:0000313" key="16">
    <source>
        <dbReference type="Proteomes" id="UP000220527"/>
    </source>
</evidence>
<gene>
    <name evidence="10" type="primary">murF</name>
    <name evidence="15" type="ORF">CJ255_01450</name>
</gene>
<comment type="pathway">
    <text evidence="10 11">Cell wall biogenesis; peptidoglycan biosynthesis.</text>
</comment>
<evidence type="ECO:0000256" key="9">
    <source>
        <dbReference type="ARBA" id="ARBA00023316"/>
    </source>
</evidence>
<dbReference type="EMBL" id="NQWI01000003">
    <property type="protein sequence ID" value="PDW04895.1"/>
    <property type="molecule type" value="Genomic_DNA"/>
</dbReference>
<evidence type="ECO:0000256" key="4">
    <source>
        <dbReference type="ARBA" id="ARBA00022741"/>
    </source>
</evidence>
<dbReference type="UniPathway" id="UPA00219"/>
<evidence type="ECO:0000259" key="14">
    <source>
        <dbReference type="Pfam" id="PF08245"/>
    </source>
</evidence>
<dbReference type="PANTHER" id="PTHR43024">
    <property type="entry name" value="UDP-N-ACETYLMURAMOYL-TRIPEPTIDE--D-ALANYL-D-ALANINE LIGASE"/>
    <property type="match status" value="1"/>
</dbReference>
<dbReference type="Proteomes" id="UP000220527">
    <property type="component" value="Unassembled WGS sequence"/>
</dbReference>
<keyword evidence="9 10" id="KW-0961">Cell wall biogenesis/degradation</keyword>
<reference evidence="16" key="1">
    <citation type="submission" date="2017-08" db="EMBL/GenBank/DDBJ databases">
        <authorList>
            <person name="Grouzdev D.S."/>
            <person name="Gaisin V.A."/>
            <person name="Rysina M.S."/>
            <person name="Gorlenko V.M."/>
        </authorList>
    </citation>
    <scope>NUCLEOTIDE SEQUENCE [LARGE SCALE GENOMIC DNA]</scope>
    <source>
        <strain evidence="16">Kir15-3F</strain>
    </source>
</reference>
<dbReference type="NCBIfam" id="TIGR01143">
    <property type="entry name" value="murF"/>
    <property type="match status" value="1"/>
</dbReference>
<comment type="subcellular location">
    <subcellularLocation>
        <location evidence="10 11">Cytoplasm</location>
    </subcellularLocation>
</comment>
<comment type="function">
    <text evidence="10 11">Involved in cell wall formation. Catalyzes the final step in the synthesis of UDP-N-acetylmuramoyl-pentapeptide, the precursor of murein.</text>
</comment>
<evidence type="ECO:0000256" key="11">
    <source>
        <dbReference type="RuleBase" id="RU004136"/>
    </source>
</evidence>
<dbReference type="InterPro" id="IPR013221">
    <property type="entry name" value="Mur_ligase_cen"/>
</dbReference>
<accession>A0A2A6RPP0</accession>
<dbReference type="SUPFAM" id="SSF53623">
    <property type="entry name" value="MurD-like peptide ligases, catalytic domain"/>
    <property type="match status" value="1"/>
</dbReference>
<dbReference type="GO" id="GO:0047480">
    <property type="term" value="F:UDP-N-acetylmuramoyl-tripeptide-D-alanyl-D-alanine ligase activity"/>
    <property type="evidence" value="ECO:0007669"/>
    <property type="project" value="UniProtKB-UniRule"/>
</dbReference>
<dbReference type="GO" id="GO:0008766">
    <property type="term" value="F:UDP-N-acetylmuramoylalanyl-D-glutamyl-2,6-diaminopimelate-D-alanyl-D-alanine ligase activity"/>
    <property type="evidence" value="ECO:0007669"/>
    <property type="project" value="RHEA"/>
</dbReference>
<keyword evidence="6 10" id="KW-0133">Cell shape</keyword>
<keyword evidence="3 10" id="KW-0132">Cell division</keyword>
<evidence type="ECO:0000256" key="8">
    <source>
        <dbReference type="ARBA" id="ARBA00023306"/>
    </source>
</evidence>
<keyword evidence="8 10" id="KW-0131">Cell cycle</keyword>
<dbReference type="HAMAP" id="MF_02019">
    <property type="entry name" value="MurF"/>
    <property type="match status" value="1"/>
</dbReference>
<dbReference type="InterPro" id="IPR005863">
    <property type="entry name" value="UDP-N-AcMur_synth"/>
</dbReference>
<keyword evidence="5 10" id="KW-0067">ATP-binding</keyword>
<evidence type="ECO:0000313" key="15">
    <source>
        <dbReference type="EMBL" id="PDW04895.1"/>
    </source>
</evidence>
<dbReference type="InterPro" id="IPR035911">
    <property type="entry name" value="MurE/MurF_N"/>
</dbReference>
<comment type="caution">
    <text evidence="15">The sequence shown here is derived from an EMBL/GenBank/DDBJ whole genome shotgun (WGS) entry which is preliminary data.</text>
</comment>
<evidence type="ECO:0000259" key="12">
    <source>
        <dbReference type="Pfam" id="PF01225"/>
    </source>
</evidence>
<feature type="binding site" evidence="10">
    <location>
        <begin position="148"/>
        <end position="154"/>
    </location>
    <ligand>
        <name>ATP</name>
        <dbReference type="ChEBI" id="CHEBI:30616"/>
    </ligand>
</feature>
<dbReference type="Gene3D" id="3.40.1390.10">
    <property type="entry name" value="MurE/MurF, N-terminal domain"/>
    <property type="match status" value="1"/>
</dbReference>
<dbReference type="GO" id="GO:0005737">
    <property type="term" value="C:cytoplasm"/>
    <property type="evidence" value="ECO:0007669"/>
    <property type="project" value="UniProtKB-SubCell"/>
</dbReference>
<comment type="similarity">
    <text evidence="10">Belongs to the MurCDEF family. MurF subfamily.</text>
</comment>
<dbReference type="SUPFAM" id="SSF53244">
    <property type="entry name" value="MurD-like peptide ligases, peptide-binding domain"/>
    <property type="match status" value="1"/>
</dbReference>
<dbReference type="OrthoDB" id="9801978at2"/>
<keyword evidence="7 10" id="KW-0573">Peptidoglycan synthesis</keyword>
<dbReference type="EC" id="6.3.2.10" evidence="10 11"/>
<dbReference type="GO" id="GO:0051301">
    <property type="term" value="P:cell division"/>
    <property type="evidence" value="ECO:0007669"/>
    <property type="project" value="UniProtKB-KW"/>
</dbReference>
<evidence type="ECO:0000259" key="13">
    <source>
        <dbReference type="Pfam" id="PF02875"/>
    </source>
</evidence>
<feature type="domain" description="Mur ligase N-terminal catalytic" evidence="12">
    <location>
        <begin position="38"/>
        <end position="90"/>
    </location>
</feature>
<dbReference type="AlphaFoldDB" id="A0A2A6RPP0"/>
<organism evidence="15 16">
    <name type="scientific">Candidatus Viridilinea mediisalina</name>
    <dbReference type="NCBI Taxonomy" id="2024553"/>
    <lineage>
        <taxon>Bacteria</taxon>
        <taxon>Bacillati</taxon>
        <taxon>Chloroflexota</taxon>
        <taxon>Chloroflexia</taxon>
        <taxon>Chloroflexales</taxon>
        <taxon>Chloroflexineae</taxon>
        <taxon>Oscillochloridaceae</taxon>
        <taxon>Candidatus Viridilinea</taxon>
    </lineage>
</organism>
<evidence type="ECO:0000256" key="1">
    <source>
        <dbReference type="ARBA" id="ARBA00022490"/>
    </source>
</evidence>
<dbReference type="GO" id="GO:0071555">
    <property type="term" value="P:cell wall organization"/>
    <property type="evidence" value="ECO:0007669"/>
    <property type="project" value="UniProtKB-KW"/>
</dbReference>
<protein>
    <recommendedName>
        <fullName evidence="10 11">UDP-N-acetylmuramoyl-tripeptide--D-alanyl-D-alanine ligase</fullName>
        <ecNumber evidence="10 11">6.3.2.10</ecNumber>
    </recommendedName>
    <alternativeName>
        <fullName evidence="10">D-alanyl-D-alanine-adding enzyme</fullName>
    </alternativeName>
</protein>
<proteinExistence type="inferred from homology"/>
<dbReference type="Pfam" id="PF08245">
    <property type="entry name" value="Mur_ligase_M"/>
    <property type="match status" value="1"/>
</dbReference>
<evidence type="ECO:0000256" key="6">
    <source>
        <dbReference type="ARBA" id="ARBA00022960"/>
    </source>
</evidence>
<sequence>MEGDVLRLSEVLYGVQPRWARALPHLPPQWQGVQLGEVVTDSRDVEPGGLFLALQGERTDGHLFLADVIAGGARAALVTRAAVEAQQATLRRLERPWVLVDPATGAGLAEAPADACLLIAVDDPLMAVQRLAVYHRGQLTPTVVGITGSVGKTSVKEVTAAVLGRRFRTLKSKRSFNSEATLPTSLLRLRPHHEAVVLEMGMWAAGEIRFLAGLARPTVGIVTNVGPTHLERLGSIEAIAHAKAELPESLPAEGWCILNADDPLVAAMAKRTRARVFTFGCSPTADLRAEHIESFGLDGIAFEAHHAGSSVTLRLPMLGRHSVYTAMAAASAGLVLGLSWEEIAAGLQDSSVQSRVAVVSAANGAIIIDDTYNAAPFSTVAALDLLAEMPGRKIAVLGDMLELGSASAAGHRQVGEHAATVVTHLVTVGPQAEMIASAARASGLPADHVLTCTTNADAITALTPLLQAGDYVLVKGSRALELEQLVAALQIRPEEE</sequence>
<evidence type="ECO:0000256" key="5">
    <source>
        <dbReference type="ARBA" id="ARBA00022840"/>
    </source>
</evidence>